<feature type="domain" description="CUB" evidence="6">
    <location>
        <begin position="109"/>
        <end position="227"/>
    </location>
</feature>
<dbReference type="Pfam" id="PF00431">
    <property type="entry name" value="CUB"/>
    <property type="match status" value="2"/>
</dbReference>
<organism evidence="7 8">
    <name type="scientific">Diploptera punctata</name>
    <name type="common">Pacific beetle cockroach</name>
    <dbReference type="NCBI Taxonomy" id="6984"/>
    <lineage>
        <taxon>Eukaryota</taxon>
        <taxon>Metazoa</taxon>
        <taxon>Ecdysozoa</taxon>
        <taxon>Arthropoda</taxon>
        <taxon>Hexapoda</taxon>
        <taxon>Insecta</taxon>
        <taxon>Pterygota</taxon>
        <taxon>Neoptera</taxon>
        <taxon>Polyneoptera</taxon>
        <taxon>Dictyoptera</taxon>
        <taxon>Blattodea</taxon>
        <taxon>Blaberoidea</taxon>
        <taxon>Blaberidae</taxon>
        <taxon>Diplopterinae</taxon>
        <taxon>Diploptera</taxon>
    </lineage>
</organism>
<protein>
    <recommendedName>
        <fullName evidence="6">CUB domain-containing protein</fullName>
    </recommendedName>
</protein>
<gene>
    <name evidence="7" type="ORF">L9F63_022759</name>
</gene>
<evidence type="ECO:0000313" key="7">
    <source>
        <dbReference type="EMBL" id="KAJ9582898.1"/>
    </source>
</evidence>
<dbReference type="InterPro" id="IPR000859">
    <property type="entry name" value="CUB_dom"/>
</dbReference>
<keyword evidence="5" id="KW-1133">Transmembrane helix</keyword>
<keyword evidence="2" id="KW-1015">Disulfide bond</keyword>
<comment type="caution">
    <text evidence="7">The sequence shown here is derived from an EMBL/GenBank/DDBJ whole genome shotgun (WGS) entry which is preliminary data.</text>
</comment>
<feature type="compositionally biased region" description="Basic and acidic residues" evidence="4">
    <location>
        <begin position="360"/>
        <end position="372"/>
    </location>
</feature>
<dbReference type="FunFam" id="2.60.120.290:FF:000005">
    <property type="entry name" value="Procollagen C-endopeptidase enhancer 1"/>
    <property type="match status" value="1"/>
</dbReference>
<dbReference type="PANTHER" id="PTHR24251">
    <property type="entry name" value="OVOCHYMASE-RELATED"/>
    <property type="match status" value="1"/>
</dbReference>
<keyword evidence="8" id="KW-1185">Reference proteome</keyword>
<dbReference type="InterPro" id="IPR035914">
    <property type="entry name" value="Sperma_CUB_dom_sf"/>
</dbReference>
<dbReference type="EMBL" id="JASPKZ010007721">
    <property type="protein sequence ID" value="KAJ9582898.1"/>
    <property type="molecule type" value="Genomic_DNA"/>
</dbReference>
<dbReference type="CDD" id="cd00041">
    <property type="entry name" value="CUB"/>
    <property type="match status" value="2"/>
</dbReference>
<reference evidence="7" key="1">
    <citation type="journal article" date="2023" name="IScience">
        <title>Live-bearing cockroach genome reveals convergent evolutionary mechanisms linked to viviparity in insects and beyond.</title>
        <authorList>
            <person name="Fouks B."/>
            <person name="Harrison M.C."/>
            <person name="Mikhailova A.A."/>
            <person name="Marchal E."/>
            <person name="English S."/>
            <person name="Carruthers M."/>
            <person name="Jennings E.C."/>
            <person name="Chiamaka E.L."/>
            <person name="Frigard R.A."/>
            <person name="Pippel M."/>
            <person name="Attardo G.M."/>
            <person name="Benoit J.B."/>
            <person name="Bornberg-Bauer E."/>
            <person name="Tobe S.S."/>
        </authorList>
    </citation>
    <scope>NUCLEOTIDE SEQUENCE</scope>
    <source>
        <strain evidence="7">Stay&amp;Tobe</strain>
    </source>
</reference>
<name>A0AAD8EA95_DIPPU</name>
<evidence type="ECO:0000256" key="1">
    <source>
        <dbReference type="ARBA" id="ARBA00022737"/>
    </source>
</evidence>
<dbReference type="SMART" id="SM00042">
    <property type="entry name" value="CUB"/>
    <property type="match status" value="2"/>
</dbReference>
<feature type="non-terminal residue" evidence="7">
    <location>
        <position position="517"/>
    </location>
</feature>
<comment type="caution">
    <text evidence="3">Lacks conserved residue(s) required for the propagation of feature annotation.</text>
</comment>
<accession>A0AAD8EA95</accession>
<evidence type="ECO:0000256" key="3">
    <source>
        <dbReference type="PROSITE-ProRule" id="PRU00059"/>
    </source>
</evidence>
<reference evidence="7" key="2">
    <citation type="submission" date="2023-05" db="EMBL/GenBank/DDBJ databases">
        <authorList>
            <person name="Fouks B."/>
        </authorList>
    </citation>
    <scope>NUCLEOTIDE SEQUENCE</scope>
    <source>
        <strain evidence="7">Stay&amp;Tobe</strain>
        <tissue evidence="7">Testes</tissue>
    </source>
</reference>
<feature type="region of interest" description="Disordered" evidence="4">
    <location>
        <begin position="496"/>
        <end position="517"/>
    </location>
</feature>
<evidence type="ECO:0000259" key="6">
    <source>
        <dbReference type="PROSITE" id="PS01180"/>
    </source>
</evidence>
<keyword evidence="5" id="KW-0472">Membrane</keyword>
<feature type="transmembrane region" description="Helical" evidence="5">
    <location>
        <begin position="276"/>
        <end position="299"/>
    </location>
</feature>
<dbReference type="PANTHER" id="PTHR24251:SF28">
    <property type="entry name" value="NEUROPILIN AND TOLLOID-LIKE, ISOFORM B"/>
    <property type="match status" value="1"/>
</dbReference>
<dbReference type="Proteomes" id="UP001233999">
    <property type="component" value="Unassembled WGS sequence"/>
</dbReference>
<feature type="domain" description="CUB" evidence="6">
    <location>
        <begin position="1"/>
        <end position="97"/>
    </location>
</feature>
<sequence length="517" mass="58922">ANIKIKRIYTGLFFTAEPGHLLKLDFRDKFDLESNYNCTYDYLEIRDGGHGFDRLINRYCGNTFPPMIISTSRYLWLRFVSDDTIEGAGFTAVYESIRSPTGGPDPPDCTINVTGYEGWLKSTDIDPGYINQTVQLNRPIDCMWVVNITQGWKIQLNFKTFELNKPNDCENNFLDIFSPSTEVKHRIKKFCSSMADTVTSINNILYVRFYMDLKARNSSFSSVFTAFREGKKEGRALYKKELECNGIINCRFRWDDDDHCIAPTATLADTLKSEHIIIILVIFCLILSGMCFTFIFNCMRKLIHDHRIIQEHMRQSRQSGLDQSKVIPPEPIKLASVGRSRSNSSSGGGVGGSLSPHHLLRTEDESTHRSTPPDECYVPGAEDYMPILLGANRTPTPANGDVVFLKDNHHYHHHHPHHHHHHKEHEEDEEDVEVFPQVLPEMRDNECQTRESLFADQSITPSPPPPPVVYHKSTPQHSTQSPESKHFRAEAVIEMDEGSRPFSVESTKSAPDVIVTH</sequence>
<keyword evidence="1" id="KW-0677">Repeat</keyword>
<dbReference type="PROSITE" id="PS01180">
    <property type="entry name" value="CUB"/>
    <property type="match status" value="2"/>
</dbReference>
<evidence type="ECO:0000313" key="8">
    <source>
        <dbReference type="Proteomes" id="UP001233999"/>
    </source>
</evidence>
<dbReference type="Gene3D" id="2.60.120.290">
    <property type="entry name" value="Spermadhesin, CUB domain"/>
    <property type="match status" value="2"/>
</dbReference>
<feature type="compositionally biased region" description="Low complexity" evidence="4">
    <location>
        <begin position="336"/>
        <end position="345"/>
    </location>
</feature>
<dbReference type="AlphaFoldDB" id="A0AAD8EA95"/>
<evidence type="ECO:0000256" key="4">
    <source>
        <dbReference type="SAM" id="MobiDB-lite"/>
    </source>
</evidence>
<evidence type="ECO:0000256" key="5">
    <source>
        <dbReference type="SAM" id="Phobius"/>
    </source>
</evidence>
<evidence type="ECO:0000256" key="2">
    <source>
        <dbReference type="ARBA" id="ARBA00023157"/>
    </source>
</evidence>
<feature type="region of interest" description="Disordered" evidence="4">
    <location>
        <begin position="314"/>
        <end position="377"/>
    </location>
</feature>
<keyword evidence="5" id="KW-0812">Transmembrane</keyword>
<proteinExistence type="predicted"/>
<dbReference type="SUPFAM" id="SSF49854">
    <property type="entry name" value="Spermadhesin, CUB domain"/>
    <property type="match status" value="2"/>
</dbReference>